<accession>A0ABZ2KSU0</accession>
<sequence>MDEIQERWLQAWYFAAQAHAGQKVPGTELPYLIHLGAVGMEVLAAHQSSPFARPGLAVQCALLHDTLEDTDVDEKALLAHFDPAVVAGVRALTKDASLPKAEAMDDSLRRIREQPVEVWAVKLADRITNLGPPPPHWRADKVEAYRDEAARILASLGAAHATLAERLSRKIADYPPPSY</sequence>
<dbReference type="PANTHER" id="PTHR46246">
    <property type="entry name" value="GUANOSINE-3',5'-BIS(DIPHOSPHATE) 3'-PYROPHOSPHOHYDROLASE MESH1"/>
    <property type="match status" value="1"/>
</dbReference>
<dbReference type="InterPro" id="IPR052194">
    <property type="entry name" value="MESH1"/>
</dbReference>
<evidence type="ECO:0000313" key="1">
    <source>
        <dbReference type="EMBL" id="WXB01733.1"/>
    </source>
</evidence>
<reference evidence="1" key="1">
    <citation type="submission" date="2021-12" db="EMBL/GenBank/DDBJ databases">
        <title>Discovery of the Pendulisporaceae a myxobacterial family with distinct sporulation behavior and unique specialized metabolism.</title>
        <authorList>
            <person name="Garcia R."/>
            <person name="Popoff A."/>
            <person name="Bader C.D."/>
            <person name="Loehr J."/>
            <person name="Walesch S."/>
            <person name="Walt C."/>
            <person name="Boldt J."/>
            <person name="Bunk B."/>
            <person name="Haeckl F.J.F.P.J."/>
            <person name="Gunesch A.P."/>
            <person name="Birkelbach J."/>
            <person name="Nuebel U."/>
            <person name="Pietschmann T."/>
            <person name="Bach T."/>
            <person name="Mueller R."/>
        </authorList>
    </citation>
    <scope>NUCLEOTIDE SEQUENCE</scope>
    <source>
        <strain evidence="1">MSr11367</strain>
    </source>
</reference>
<organism evidence="1 2">
    <name type="scientific">Pendulispora rubella</name>
    <dbReference type="NCBI Taxonomy" id="2741070"/>
    <lineage>
        <taxon>Bacteria</taxon>
        <taxon>Pseudomonadati</taxon>
        <taxon>Myxococcota</taxon>
        <taxon>Myxococcia</taxon>
        <taxon>Myxococcales</taxon>
        <taxon>Sorangiineae</taxon>
        <taxon>Pendulisporaceae</taxon>
        <taxon>Pendulispora</taxon>
    </lineage>
</organism>
<dbReference type="Pfam" id="PF13328">
    <property type="entry name" value="HD_4"/>
    <property type="match status" value="1"/>
</dbReference>
<dbReference type="RefSeq" id="WP_394831351.1">
    <property type="nucleotide sequence ID" value="NZ_CP089929.1"/>
</dbReference>
<gene>
    <name evidence="1" type="ORF">LVJ94_33060</name>
</gene>
<proteinExistence type="predicted"/>
<name>A0ABZ2KSU0_9BACT</name>
<dbReference type="Proteomes" id="UP001374803">
    <property type="component" value="Chromosome"/>
</dbReference>
<dbReference type="SUPFAM" id="SSF109604">
    <property type="entry name" value="HD-domain/PDEase-like"/>
    <property type="match status" value="1"/>
</dbReference>
<dbReference type="EMBL" id="CP089983">
    <property type="protein sequence ID" value="WXB01733.1"/>
    <property type="molecule type" value="Genomic_DNA"/>
</dbReference>
<keyword evidence="2" id="KW-1185">Reference proteome</keyword>
<protein>
    <submittedName>
        <fullName evidence="1">HD domain-containing protein</fullName>
    </submittedName>
</protein>
<dbReference type="Gene3D" id="1.10.3210.10">
    <property type="entry name" value="Hypothetical protein af1432"/>
    <property type="match status" value="1"/>
</dbReference>
<evidence type="ECO:0000313" key="2">
    <source>
        <dbReference type="Proteomes" id="UP001374803"/>
    </source>
</evidence>
<dbReference type="PANTHER" id="PTHR46246:SF1">
    <property type="entry name" value="GUANOSINE-3',5'-BIS(DIPHOSPHATE) 3'-PYROPHOSPHOHYDROLASE MESH1"/>
    <property type="match status" value="1"/>
</dbReference>